<dbReference type="InterPro" id="IPR017946">
    <property type="entry name" value="PLC-like_Pdiesterase_TIM-brl"/>
</dbReference>
<feature type="chain" id="PRO_5001614567" description="GP-PDE domain-containing protein" evidence="1">
    <location>
        <begin position="23"/>
        <end position="317"/>
    </location>
</feature>
<gene>
    <name evidence="3" type="ORF">HY29_07740</name>
</gene>
<dbReference type="SUPFAM" id="SSF51695">
    <property type="entry name" value="PLC-like phosphodiesterases"/>
    <property type="match status" value="1"/>
</dbReference>
<dbReference type="PANTHER" id="PTHR46320">
    <property type="entry name" value="GLYCEROPHOSPHODIESTER PHOSPHODIESTERASE 1"/>
    <property type="match status" value="1"/>
</dbReference>
<dbReference type="PROSITE" id="PS51704">
    <property type="entry name" value="GP_PDE"/>
    <property type="match status" value="1"/>
</dbReference>
<reference evidence="3 4" key="1">
    <citation type="journal article" date="2014" name="Antonie Van Leeuwenhoek">
        <title>Hyphomonas beringensis sp. nov. and Hyphomonas chukchiensis sp. nov., isolated from surface seawater of the Bering Sea and Chukchi Sea.</title>
        <authorList>
            <person name="Li C."/>
            <person name="Lai Q."/>
            <person name="Li G."/>
            <person name="Dong C."/>
            <person name="Wang J."/>
            <person name="Liao Y."/>
            <person name="Shao Z."/>
        </authorList>
    </citation>
    <scope>NUCLEOTIDE SEQUENCE [LARGE SCALE GENOMIC DNA]</scope>
    <source>
        <strain evidence="3 4">25B14_1</strain>
    </source>
</reference>
<dbReference type="GO" id="GO:0005886">
    <property type="term" value="C:plasma membrane"/>
    <property type="evidence" value="ECO:0007669"/>
    <property type="project" value="TreeGrafter"/>
</dbReference>
<evidence type="ECO:0000313" key="4">
    <source>
        <dbReference type="Proteomes" id="UP000027037"/>
    </source>
</evidence>
<dbReference type="EMBL" id="AWFF01000002">
    <property type="protein sequence ID" value="KCZ57028.1"/>
    <property type="molecule type" value="Genomic_DNA"/>
</dbReference>
<dbReference type="Gene3D" id="3.20.20.190">
    <property type="entry name" value="Phosphatidylinositol (PI) phosphodiesterase"/>
    <property type="match status" value="1"/>
</dbReference>
<name>A0A062UH38_9PROT</name>
<dbReference type="InterPro" id="IPR030395">
    <property type="entry name" value="GP_PDE_dom"/>
</dbReference>
<keyword evidence="4" id="KW-1185">Reference proteome</keyword>
<dbReference type="GO" id="GO:0008889">
    <property type="term" value="F:glycerophosphodiester phosphodiesterase activity"/>
    <property type="evidence" value="ECO:0007669"/>
    <property type="project" value="TreeGrafter"/>
</dbReference>
<evidence type="ECO:0000256" key="1">
    <source>
        <dbReference type="SAM" id="SignalP"/>
    </source>
</evidence>
<keyword evidence="1" id="KW-0732">Signal</keyword>
<organism evidence="3 4">
    <name type="scientific">Hyphomonas beringensis</name>
    <dbReference type="NCBI Taxonomy" id="1280946"/>
    <lineage>
        <taxon>Bacteria</taxon>
        <taxon>Pseudomonadati</taxon>
        <taxon>Pseudomonadota</taxon>
        <taxon>Alphaproteobacteria</taxon>
        <taxon>Hyphomonadales</taxon>
        <taxon>Hyphomonadaceae</taxon>
        <taxon>Hyphomonas</taxon>
    </lineage>
</organism>
<evidence type="ECO:0000259" key="2">
    <source>
        <dbReference type="PROSITE" id="PS51704"/>
    </source>
</evidence>
<dbReference type="PATRIC" id="fig|1280946.3.peg.342"/>
<dbReference type="RefSeq" id="WP_034790916.1">
    <property type="nucleotide sequence ID" value="NZ_AWFF01000002.1"/>
</dbReference>
<evidence type="ECO:0000313" key="3">
    <source>
        <dbReference type="EMBL" id="KCZ57028.1"/>
    </source>
</evidence>
<protein>
    <recommendedName>
        <fullName evidence="2">GP-PDE domain-containing protein</fullName>
    </recommendedName>
</protein>
<dbReference type="Pfam" id="PF03009">
    <property type="entry name" value="GDPD"/>
    <property type="match status" value="1"/>
</dbReference>
<accession>A0A062UH38</accession>
<dbReference type="GO" id="GO:0006580">
    <property type="term" value="P:ethanolamine metabolic process"/>
    <property type="evidence" value="ECO:0007669"/>
    <property type="project" value="TreeGrafter"/>
</dbReference>
<dbReference type="STRING" id="1280946.HY29_07740"/>
<dbReference type="AlphaFoldDB" id="A0A062UH38"/>
<dbReference type="GO" id="GO:0070291">
    <property type="term" value="P:N-acylethanolamine metabolic process"/>
    <property type="evidence" value="ECO:0007669"/>
    <property type="project" value="TreeGrafter"/>
</dbReference>
<dbReference type="eggNOG" id="COG0584">
    <property type="taxonomic scope" value="Bacteria"/>
</dbReference>
<dbReference type="Proteomes" id="UP000027037">
    <property type="component" value="Unassembled WGS sequence"/>
</dbReference>
<sequence>MKYFAILLPALLLLAGCGPVDTENSGSSSQNTKGTENAQVRRMPLPAYFDCLRENKGVVIAAHRGGPATGYPENAIETMQYNFDHGVRVFEIDIAETRDGVLTLMHDDRLNRTSTGRGYVSDISWSNMSGLKLVDNDGQQTDFSPPKLTDALLWAKETGAILELDRKKTTSFGNIAKAVYAADAAQNVIFISYTDDEAAEIASIDRDFMMTASVRGGRDIAALEDRGVDPEHLIGWTGTDRPDDAAWHRNALNDVESAFGTLGRAGERLDDQYMADGNGSEYQDLADKGLVMLATDRPLDAAEAMTSDDMARSACER</sequence>
<comment type="caution">
    <text evidence="3">The sequence shown here is derived from an EMBL/GenBank/DDBJ whole genome shotgun (WGS) entry which is preliminary data.</text>
</comment>
<feature type="domain" description="GP-PDE" evidence="2">
    <location>
        <begin position="58"/>
        <end position="317"/>
    </location>
</feature>
<feature type="signal peptide" evidence="1">
    <location>
        <begin position="1"/>
        <end position="22"/>
    </location>
</feature>
<dbReference type="GO" id="GO:0006644">
    <property type="term" value="P:phospholipid metabolic process"/>
    <property type="evidence" value="ECO:0007669"/>
    <property type="project" value="TreeGrafter"/>
</dbReference>
<dbReference type="PROSITE" id="PS51257">
    <property type="entry name" value="PROKAR_LIPOPROTEIN"/>
    <property type="match status" value="1"/>
</dbReference>
<dbReference type="PANTHER" id="PTHR46320:SF1">
    <property type="entry name" value="GLYCEROPHOSPHODIESTER PHOSPHODIESTERASE 1"/>
    <property type="match status" value="1"/>
</dbReference>
<dbReference type="CDD" id="cd08566">
    <property type="entry name" value="GDPD_AtGDE_like"/>
    <property type="match status" value="1"/>
</dbReference>
<proteinExistence type="predicted"/>